<feature type="compositionally biased region" description="Low complexity" evidence="1">
    <location>
        <begin position="117"/>
        <end position="128"/>
    </location>
</feature>
<name>A0ABN9U602_9DINO</name>
<feature type="non-terminal residue" evidence="2">
    <location>
        <position position="1"/>
    </location>
</feature>
<evidence type="ECO:0000313" key="3">
    <source>
        <dbReference type="Proteomes" id="UP001189429"/>
    </source>
</evidence>
<sequence length="135" mass="14482">ARPPRAAAPRRMRLLCRAACAGSGVGACLPRRASGQPATRSPASSGRTRTPRSSWKRARPTESTPNTWRTRAAGLPATSALGSSRRAPTVTTPPSKAQGPARRARTRRPQRGCAPASSWTRWITSSSRRTGRLSR</sequence>
<feature type="non-terminal residue" evidence="2">
    <location>
        <position position="135"/>
    </location>
</feature>
<comment type="caution">
    <text evidence="2">The sequence shown here is derived from an EMBL/GenBank/DDBJ whole genome shotgun (WGS) entry which is preliminary data.</text>
</comment>
<accession>A0ABN9U602</accession>
<keyword evidence="3" id="KW-1185">Reference proteome</keyword>
<reference evidence="2" key="1">
    <citation type="submission" date="2023-10" db="EMBL/GenBank/DDBJ databases">
        <authorList>
            <person name="Chen Y."/>
            <person name="Shah S."/>
            <person name="Dougan E. K."/>
            <person name="Thang M."/>
            <person name="Chan C."/>
        </authorList>
    </citation>
    <scope>NUCLEOTIDE SEQUENCE [LARGE SCALE GENOMIC DNA]</scope>
</reference>
<dbReference type="EMBL" id="CAUYUJ010015474">
    <property type="protein sequence ID" value="CAK0854394.1"/>
    <property type="molecule type" value="Genomic_DNA"/>
</dbReference>
<evidence type="ECO:0000256" key="1">
    <source>
        <dbReference type="SAM" id="MobiDB-lite"/>
    </source>
</evidence>
<feature type="compositionally biased region" description="Polar residues" evidence="1">
    <location>
        <begin position="36"/>
        <end position="53"/>
    </location>
</feature>
<feature type="region of interest" description="Disordered" evidence="1">
    <location>
        <begin position="26"/>
        <end position="135"/>
    </location>
</feature>
<proteinExistence type="predicted"/>
<dbReference type="Proteomes" id="UP001189429">
    <property type="component" value="Unassembled WGS sequence"/>
</dbReference>
<gene>
    <name evidence="2" type="ORF">PCOR1329_LOCUS45518</name>
</gene>
<evidence type="ECO:0000313" key="2">
    <source>
        <dbReference type="EMBL" id="CAK0854394.1"/>
    </source>
</evidence>
<organism evidence="2 3">
    <name type="scientific">Prorocentrum cordatum</name>
    <dbReference type="NCBI Taxonomy" id="2364126"/>
    <lineage>
        <taxon>Eukaryota</taxon>
        <taxon>Sar</taxon>
        <taxon>Alveolata</taxon>
        <taxon>Dinophyceae</taxon>
        <taxon>Prorocentrales</taxon>
        <taxon>Prorocentraceae</taxon>
        <taxon>Prorocentrum</taxon>
    </lineage>
</organism>
<protein>
    <submittedName>
        <fullName evidence="2">Uncharacterized protein</fullName>
    </submittedName>
</protein>